<dbReference type="Proteomes" id="UP000029981">
    <property type="component" value="Chromosome 2"/>
</dbReference>
<gene>
    <name evidence="1" type="ORF">Csa_2G252080</name>
</gene>
<reference evidence="1 2" key="3">
    <citation type="journal article" date="2010" name="BMC Genomics">
        <title>Transcriptome sequencing and comparative analysis of cucumber flowers with different sex types.</title>
        <authorList>
            <person name="Guo S."/>
            <person name="Zheng Y."/>
            <person name="Joung J.G."/>
            <person name="Liu S."/>
            <person name="Zhang Z."/>
            <person name="Crasta O.R."/>
            <person name="Sobral B.W."/>
            <person name="Xu Y."/>
            <person name="Huang S."/>
            <person name="Fei Z."/>
        </authorList>
    </citation>
    <scope>NUCLEOTIDE SEQUENCE [LARGE SCALE GENOMIC DNA]</scope>
    <source>
        <strain evidence="2">cv. 9930</strain>
    </source>
</reference>
<dbReference type="Gramene" id="KGN61859">
    <property type="protein sequence ID" value="KGN61859"/>
    <property type="gene ID" value="Csa_2G252080"/>
</dbReference>
<organism evidence="1 2">
    <name type="scientific">Cucumis sativus</name>
    <name type="common">Cucumber</name>
    <dbReference type="NCBI Taxonomy" id="3659"/>
    <lineage>
        <taxon>Eukaryota</taxon>
        <taxon>Viridiplantae</taxon>
        <taxon>Streptophyta</taxon>
        <taxon>Embryophyta</taxon>
        <taxon>Tracheophyta</taxon>
        <taxon>Spermatophyta</taxon>
        <taxon>Magnoliopsida</taxon>
        <taxon>eudicotyledons</taxon>
        <taxon>Gunneridae</taxon>
        <taxon>Pentapetalae</taxon>
        <taxon>rosids</taxon>
        <taxon>fabids</taxon>
        <taxon>Cucurbitales</taxon>
        <taxon>Cucurbitaceae</taxon>
        <taxon>Benincaseae</taxon>
        <taxon>Cucumis</taxon>
    </lineage>
</organism>
<name>A0A0A0LLC8_CUCSA</name>
<accession>A0A0A0LLC8</accession>
<evidence type="ECO:0000313" key="1">
    <source>
        <dbReference type="EMBL" id="KGN61859.1"/>
    </source>
</evidence>
<reference evidence="1 2" key="4">
    <citation type="journal article" date="2011" name="BMC Genomics">
        <title>RNA-Seq improves annotation of protein-coding genes in the cucumber genome.</title>
        <authorList>
            <person name="Li Z."/>
            <person name="Zhang Z."/>
            <person name="Yan P."/>
            <person name="Huang S."/>
            <person name="Fei Z."/>
            <person name="Lin K."/>
        </authorList>
    </citation>
    <scope>NUCLEOTIDE SEQUENCE [LARGE SCALE GENOMIC DNA]</scope>
    <source>
        <strain evidence="2">cv. 9930</strain>
    </source>
</reference>
<dbReference type="AlphaFoldDB" id="A0A0A0LLC8"/>
<evidence type="ECO:0000313" key="2">
    <source>
        <dbReference type="Proteomes" id="UP000029981"/>
    </source>
</evidence>
<reference evidence="1 2" key="1">
    <citation type="journal article" date="2009" name="Nat. Genet.">
        <title>The genome of the cucumber, Cucumis sativus L.</title>
        <authorList>
            <person name="Huang S."/>
            <person name="Li R."/>
            <person name="Zhang Z."/>
            <person name="Li L."/>
            <person name="Gu X."/>
            <person name="Fan W."/>
            <person name="Lucas W.J."/>
            <person name="Wang X."/>
            <person name="Xie B."/>
            <person name="Ni P."/>
            <person name="Ren Y."/>
            <person name="Zhu H."/>
            <person name="Li J."/>
            <person name="Lin K."/>
            <person name="Jin W."/>
            <person name="Fei Z."/>
            <person name="Li G."/>
            <person name="Staub J."/>
            <person name="Kilian A."/>
            <person name="van der Vossen E.A."/>
            <person name="Wu Y."/>
            <person name="Guo J."/>
            <person name="He J."/>
            <person name="Jia Z."/>
            <person name="Ren Y."/>
            <person name="Tian G."/>
            <person name="Lu Y."/>
            <person name="Ruan J."/>
            <person name="Qian W."/>
            <person name="Wang M."/>
            <person name="Huang Q."/>
            <person name="Li B."/>
            <person name="Xuan Z."/>
            <person name="Cao J."/>
            <person name="Asan"/>
            <person name="Wu Z."/>
            <person name="Zhang J."/>
            <person name="Cai Q."/>
            <person name="Bai Y."/>
            <person name="Zhao B."/>
            <person name="Han Y."/>
            <person name="Li Y."/>
            <person name="Li X."/>
            <person name="Wang S."/>
            <person name="Shi Q."/>
            <person name="Liu S."/>
            <person name="Cho W.K."/>
            <person name="Kim J.Y."/>
            <person name="Xu Y."/>
            <person name="Heller-Uszynska K."/>
            <person name="Miao H."/>
            <person name="Cheng Z."/>
            <person name="Zhang S."/>
            <person name="Wu J."/>
            <person name="Yang Y."/>
            <person name="Kang H."/>
            <person name="Li M."/>
            <person name="Liang H."/>
            <person name="Ren X."/>
            <person name="Shi Z."/>
            <person name="Wen M."/>
            <person name="Jian M."/>
            <person name="Yang H."/>
            <person name="Zhang G."/>
            <person name="Yang Z."/>
            <person name="Chen R."/>
            <person name="Liu S."/>
            <person name="Li J."/>
            <person name="Ma L."/>
            <person name="Liu H."/>
            <person name="Zhou Y."/>
            <person name="Zhao J."/>
            <person name="Fang X."/>
            <person name="Li G."/>
            <person name="Fang L."/>
            <person name="Li Y."/>
            <person name="Liu D."/>
            <person name="Zheng H."/>
            <person name="Zhang Y."/>
            <person name="Qin N."/>
            <person name="Li Z."/>
            <person name="Yang G."/>
            <person name="Yang S."/>
            <person name="Bolund L."/>
            <person name="Kristiansen K."/>
            <person name="Zheng H."/>
            <person name="Li S."/>
            <person name="Zhang X."/>
            <person name="Yang H."/>
            <person name="Wang J."/>
            <person name="Sun R."/>
            <person name="Zhang B."/>
            <person name="Jiang S."/>
            <person name="Wang J."/>
            <person name="Du Y."/>
            <person name="Li S."/>
        </authorList>
    </citation>
    <scope>NUCLEOTIDE SEQUENCE [LARGE SCALE GENOMIC DNA]</scope>
    <source>
        <strain evidence="2">cv. 9930</strain>
    </source>
</reference>
<reference evidence="1 2" key="2">
    <citation type="journal article" date="2009" name="PLoS ONE">
        <title>An integrated genetic and cytogenetic map of the cucumber genome.</title>
        <authorList>
            <person name="Ren Y."/>
            <person name="Zhang Z."/>
            <person name="Liu J."/>
            <person name="Staub J.E."/>
            <person name="Han Y."/>
            <person name="Cheng Z."/>
            <person name="Li X."/>
            <person name="Lu J."/>
            <person name="Miao H."/>
            <person name="Kang H."/>
            <person name="Xie B."/>
            <person name="Gu X."/>
            <person name="Wang X."/>
            <person name="Du Y."/>
            <person name="Jin W."/>
            <person name="Huang S."/>
        </authorList>
    </citation>
    <scope>NUCLEOTIDE SEQUENCE [LARGE SCALE GENOMIC DNA]</scope>
    <source>
        <strain evidence="2">cv. 9930</strain>
    </source>
</reference>
<keyword evidence="2" id="KW-1185">Reference proteome</keyword>
<dbReference type="EMBL" id="CM002923">
    <property type="protein sequence ID" value="KGN61859.1"/>
    <property type="molecule type" value="Genomic_DNA"/>
</dbReference>
<protein>
    <submittedName>
        <fullName evidence="1">Uncharacterized protein</fullName>
    </submittedName>
</protein>
<proteinExistence type="predicted"/>
<sequence>MRHRFALTEPEVNVKMLQPPRSQNVLQRFSTKPFKILSSLKMVDRNGLFSLLIQLFVVT</sequence>